<dbReference type="InterPro" id="IPR013154">
    <property type="entry name" value="ADH-like_N"/>
</dbReference>
<proteinExistence type="predicted"/>
<dbReference type="InterPro" id="IPR011032">
    <property type="entry name" value="GroES-like_sf"/>
</dbReference>
<dbReference type="Proteomes" id="UP000603200">
    <property type="component" value="Unassembled WGS sequence"/>
</dbReference>
<dbReference type="SUPFAM" id="SSF51735">
    <property type="entry name" value="NAD(P)-binding Rossmann-fold domains"/>
    <property type="match status" value="1"/>
</dbReference>
<dbReference type="Pfam" id="PF08240">
    <property type="entry name" value="ADH_N"/>
    <property type="match status" value="1"/>
</dbReference>
<evidence type="ECO:0000313" key="3">
    <source>
        <dbReference type="EMBL" id="GIE25985.1"/>
    </source>
</evidence>
<protein>
    <submittedName>
        <fullName evidence="3">NADPH:quinone reductase</fullName>
    </submittedName>
</protein>
<evidence type="ECO:0000259" key="2">
    <source>
        <dbReference type="SMART" id="SM00829"/>
    </source>
</evidence>
<dbReference type="EMBL" id="BOMN01000131">
    <property type="protein sequence ID" value="GIE25985.1"/>
    <property type="molecule type" value="Genomic_DNA"/>
</dbReference>
<dbReference type="SMART" id="SM00829">
    <property type="entry name" value="PKS_ER"/>
    <property type="match status" value="1"/>
</dbReference>
<dbReference type="Gene3D" id="3.40.50.720">
    <property type="entry name" value="NAD(P)-binding Rossmann-like Domain"/>
    <property type="match status" value="1"/>
</dbReference>
<dbReference type="InterPro" id="IPR036291">
    <property type="entry name" value="NAD(P)-bd_dom_sf"/>
</dbReference>
<keyword evidence="1" id="KW-0521">NADP</keyword>
<reference evidence="3 4" key="1">
    <citation type="submission" date="2021-01" db="EMBL/GenBank/DDBJ databases">
        <title>Whole genome shotgun sequence of Actinoplanes humidus NBRC 14915.</title>
        <authorList>
            <person name="Komaki H."/>
            <person name="Tamura T."/>
        </authorList>
    </citation>
    <scope>NUCLEOTIDE SEQUENCE [LARGE SCALE GENOMIC DNA]</scope>
    <source>
        <strain evidence="3 4">NBRC 14915</strain>
    </source>
</reference>
<gene>
    <name evidence="3" type="ORF">Ahu01nite_090870</name>
</gene>
<sequence length="301" mass="30531">MRAVAFTAFGTAPAIHDLELPAPGDGEVRVRVHAASLNGFDFAVANGYLQGMMEHRFPVVLGKDFAGTVDALGAGVTGYEVGDRVFGVVTKAFLGDGSLAEFVTVPVTTGLAKLPEAVTFTDGGALGLAGSAAVDAVTAAALQPGERVLVSGATGGVGTLVVQLATKAGATVIATAHTDDEKALVTELGATETADHTEDLAAQVKDADVVFHLAGDPAALLGLLRPGGRFVSTLVGSPDQLPAGDYTVLPVFANASQETLNTLAAQDTRLVVERVYPLDEALDAIAHFSGGTKGKIVITVA</sequence>
<evidence type="ECO:0000256" key="1">
    <source>
        <dbReference type="ARBA" id="ARBA00022857"/>
    </source>
</evidence>
<keyword evidence="4" id="KW-1185">Reference proteome</keyword>
<dbReference type="InterPro" id="IPR013149">
    <property type="entry name" value="ADH-like_C"/>
</dbReference>
<dbReference type="Gene3D" id="3.90.180.10">
    <property type="entry name" value="Medium-chain alcohol dehydrogenases, catalytic domain"/>
    <property type="match status" value="1"/>
</dbReference>
<dbReference type="SUPFAM" id="SSF50129">
    <property type="entry name" value="GroES-like"/>
    <property type="match status" value="1"/>
</dbReference>
<feature type="domain" description="Enoyl reductase (ER)" evidence="2">
    <location>
        <begin position="10"/>
        <end position="298"/>
    </location>
</feature>
<comment type="caution">
    <text evidence="3">The sequence shown here is derived from an EMBL/GenBank/DDBJ whole genome shotgun (WGS) entry which is preliminary data.</text>
</comment>
<name>A0ABQ4A569_9ACTN</name>
<dbReference type="InterPro" id="IPR020843">
    <property type="entry name" value="ER"/>
</dbReference>
<organism evidence="3 4">
    <name type="scientific">Winogradskya humida</name>
    <dbReference type="NCBI Taxonomy" id="113566"/>
    <lineage>
        <taxon>Bacteria</taxon>
        <taxon>Bacillati</taxon>
        <taxon>Actinomycetota</taxon>
        <taxon>Actinomycetes</taxon>
        <taxon>Micromonosporales</taxon>
        <taxon>Micromonosporaceae</taxon>
        <taxon>Winogradskya</taxon>
    </lineage>
</organism>
<accession>A0ABQ4A569</accession>
<dbReference type="PANTHER" id="PTHR44154:SF1">
    <property type="entry name" value="QUINONE OXIDOREDUCTASE"/>
    <property type="match status" value="1"/>
</dbReference>
<dbReference type="RefSeq" id="WP_203842906.1">
    <property type="nucleotide sequence ID" value="NZ_BAAATV010000029.1"/>
</dbReference>
<dbReference type="CDD" id="cd05289">
    <property type="entry name" value="MDR_like_2"/>
    <property type="match status" value="1"/>
</dbReference>
<evidence type="ECO:0000313" key="4">
    <source>
        <dbReference type="Proteomes" id="UP000603200"/>
    </source>
</evidence>
<dbReference type="Pfam" id="PF00107">
    <property type="entry name" value="ADH_zinc_N"/>
    <property type="match status" value="1"/>
</dbReference>
<dbReference type="InterPro" id="IPR051603">
    <property type="entry name" value="Zinc-ADH_QOR/CCCR"/>
</dbReference>
<dbReference type="PANTHER" id="PTHR44154">
    <property type="entry name" value="QUINONE OXIDOREDUCTASE"/>
    <property type="match status" value="1"/>
</dbReference>